<feature type="domain" description="K Homology" evidence="13">
    <location>
        <begin position="1592"/>
        <end position="1662"/>
    </location>
</feature>
<feature type="region of interest" description="Disordered" evidence="12">
    <location>
        <begin position="2209"/>
        <end position="2249"/>
    </location>
</feature>
<dbReference type="SMART" id="SM00322">
    <property type="entry name" value="KH"/>
    <property type="match status" value="1"/>
</dbReference>
<evidence type="ECO:0000313" key="14">
    <source>
        <dbReference type="Ensembl" id="ENSTGUP00000037676.1"/>
    </source>
</evidence>
<dbReference type="GO" id="GO:0005737">
    <property type="term" value="C:cytoplasm"/>
    <property type="evidence" value="ECO:0007669"/>
    <property type="project" value="UniProtKB-SubCell"/>
</dbReference>
<keyword evidence="6" id="KW-0007">Acetylation</keyword>
<dbReference type="PROSITE" id="PS50084">
    <property type="entry name" value="KH_TYPE_1"/>
    <property type="match status" value="1"/>
</dbReference>
<feature type="repeat" description="ANK" evidence="9">
    <location>
        <begin position="1050"/>
        <end position="1082"/>
    </location>
</feature>
<feature type="repeat" description="ANK" evidence="9">
    <location>
        <begin position="273"/>
        <end position="305"/>
    </location>
</feature>
<feature type="compositionally biased region" description="Low complexity" evidence="12">
    <location>
        <begin position="1988"/>
        <end position="1999"/>
    </location>
</feature>
<feature type="compositionally biased region" description="Low complexity" evidence="12">
    <location>
        <begin position="1485"/>
        <end position="1499"/>
    </location>
</feature>
<dbReference type="InterPro" id="IPR004087">
    <property type="entry name" value="KH_dom"/>
</dbReference>
<keyword evidence="4" id="KW-0677">Repeat</keyword>
<feature type="repeat" description="ANK" evidence="9">
    <location>
        <begin position="983"/>
        <end position="1015"/>
    </location>
</feature>
<feature type="repeat" description="ANK" evidence="9">
    <location>
        <begin position="506"/>
        <end position="538"/>
    </location>
</feature>
<name>A0A674HT54_TAEGU</name>
<dbReference type="InterPro" id="IPR004088">
    <property type="entry name" value="KH_dom_type_1"/>
</dbReference>
<evidence type="ECO:0000256" key="4">
    <source>
        <dbReference type="ARBA" id="ARBA00022737"/>
    </source>
</evidence>
<dbReference type="InterPro" id="IPR036770">
    <property type="entry name" value="Ankyrin_rpt-contain_sf"/>
</dbReference>
<keyword evidence="3" id="KW-0597">Phosphoprotein</keyword>
<dbReference type="Pfam" id="PF12796">
    <property type="entry name" value="Ank_2"/>
    <property type="match status" value="9"/>
</dbReference>
<evidence type="ECO:0000256" key="5">
    <source>
        <dbReference type="ARBA" id="ARBA00022884"/>
    </source>
</evidence>
<sequence>CLKTVESFILDQEDLDNPVLKTTSELFLSSAAEGADLRTVDPETQARLEALLEAAGIGKLSTADGKAFADPEVLRRLTSSVSCALDEAAAALTRMRAENNHNNGQVDNRSLAEACSDGDVNAVRKLLDEGRSVNEHTEEGESLLCLACSAGYYELAQVLLAMHANVEDRGNKGDITPLMAAASGGYVDIVKLLLVHCADVNAQSSTGNTALTYACAGGFVDVVKVLLKAGANIEDHNENGHTPLMEAASAGHVEVARVLLEYGAGINTHSNEFKESALTLACYKGHLDMVRFLLEAGADQEHKTDEMHTALMEACMDGHVEVARLLLDSGAQVNMPADSFESPLTLAACGGHVELAALLIERGANLEEVNDEGYTPLMEAAREGHEEMVALLLAQGANINAQTEETQETALTLACCGGFSEVADFLIKAGADIELGCSTPLMEAAQEGHLELVKYLLAAGIVCVSNVHATTATGDTALTYACENGHTDVADVLLQAGADLEHESEGGRTPLMKAARAGHLCTVQFLISKGANVNRATANNDHTVVSLACAGGHLAVVELLLAHGADPTHRLKDGSTMLIEAAKGGHTNVVSYLLDYPNNVLSVPAADLSQLTPPSQDQSQVPRVPVHTLAMVVPPQEPDRTPQENSPPLLGVVKGASKQKSSSLQVADKDLLPPFHPYQPLECIVEETEGKLNELGQRISAIEKAQLKSLELIQGEPLNKDKIEELKKNREEQVQKKKKILKELQKVERQLQMKTQQQFTKEYLETKGQTDTPPALQQQCSLTGVFPEVEADKGLPEDNFSGLPQVDTILSKDDEQHQSPPAAEQIEFVPIQPLPAPQCNFSGNLGYNGTESLELQKALGNQQNVGQQQQIAGQGLLVQEPDGLMVATPAQTLTDTLDDLIAVPSGSTSSSHTTESPTPEPCPQAASNVPPQSVLPMYPSVDIDAHTESNHDTALTLACAGGHEELVSVLIARGANIEHRDKKGFTPLILAATAGHVGVVEILLDKGGDIEAQSERTKDTPLSLACSGGRQEVVDLLLARGANKEHRNVSDYTPLSLAASGGYVNIIKILLNAGAEINSRTGSKLGISPLMLAAMNGHVPAVKLLLDMGSDINAQIETNRNTALTLACFQGRAEVVSLLLDRKANVEHRAKTGLTPLMEAASGGYAEVGRVLLDKGADVNAPPVPSSRDTALTIAADKGHYKFCELLINRGAHIDVRNKKGNTPLWLAANGGHYDVVQLLVQAGADVDAADNRKITPLMSAFRKGHVKVVQFLVKEVNQFPSDIECMRYIATITDKDLLKKCHQCVETIVKAKDQQAAEANKNATILLKELDLEKSREESRKQALAAKREKRKEKRKKKKEEQKRKQEEDEENKPKETLELQEDDDEEENDDEVEQEVPIEPPSATTTTTIGISATSTTFTNAFGKKRANVVTTPSTNRKNKKNKTKETPQNMQIILPDQHISLAQQKADKNKINGEPRGGGASGNSDSDNLDSTDCNSESSSGGKSQELNFTMDTNSSERRYASLLIPSQEEKNSTSASKTPTRLDGEGHSNSLSTTYKSVSLPLTSPNVKLNLTSPKRGQKREEGWKEVVRRSKKLSVPASVVSRIMGRGGCNITAIQDVTGAHIDVDKQKDKNGERMITIRGGTESTRYAVQLINALIQDPAKELEDLIPKTHIRTPASSTKSIHANFSSGVSTATASNKNSFPLGAPPLVTSQSSTLSTFQPPNKLNKNVPANVRSSFPVSLPLAYSHPHFALLAAQTMQQIRHPRLPMAQFGGTFSPSPNTWGPFPVRPVNPGSTNSSPKHNSSSRVGSQNGSVLQTESPGLPTSSCPVTASSVAASTQPLCVTSNRTPSSVRKQLFACVPKTSAAATAISTVTSTCSTLPSASSAPTNNGQVPTAFLPSTAPQAQHSALKADSFSAVSAPKEKVSTPEQPPTSACPPASVASSCSVSASSSSGGTETRPASSPAPPSNAQEEILPTSMAEISPSMSMPFSSSSETAPLSLASPRSVVADNQDNSNLPQVAVPAPRVTHRMQSRGSFYSVVPNANLHQDPQSIFVTNQVPLTPSQGPPAAVQLSSAMNVMNGSQMHINPANKSLPPAFGPATLFNHFSSLFDSNQVPANQAWGDCPLSTRAAADPSFTVQSTFLNNSVLGHVENVHPDNSKAPGFRPPSQRVSTSPVGKSLRSFSGQNNFFSHSREILFSAGESPIPSVSSGSSSPLSAASAPANLGQPKTGNANPDRKVPPPIGTERLARIRQGGSVTPTPLGTNFTAPVGHSGIWSFEGLSGWSQPVMGSHPMHQQLSDPGTFSQHQPMERDDSGIVAPSNIFHQPMPNSFVDFSKGLPISMYGGTLIPSHPQLADGPGGPLFNGLHTPDPAWNPMIKVVQNSTECTDAQQVIWPGTWAPHIGNMHLKYVN</sequence>
<feature type="repeat" description="ANK" evidence="9">
    <location>
        <begin position="372"/>
        <end position="404"/>
    </location>
</feature>
<feature type="compositionally biased region" description="Polar residues" evidence="12">
    <location>
        <begin position="1500"/>
        <end position="1512"/>
    </location>
</feature>
<dbReference type="Gene3D" id="1.25.40.20">
    <property type="entry name" value="Ankyrin repeat-containing domain"/>
    <property type="match status" value="8"/>
</dbReference>
<dbReference type="GeneTree" id="ENSGT00940000153768"/>
<feature type="region of interest" description="Disordered" evidence="12">
    <location>
        <begin position="1776"/>
        <end position="1834"/>
    </location>
</feature>
<evidence type="ECO:0000256" key="9">
    <source>
        <dbReference type="PROSITE-ProRule" id="PRU00023"/>
    </source>
</evidence>
<dbReference type="PRINTS" id="PR01415">
    <property type="entry name" value="ANKYRIN"/>
</dbReference>
<evidence type="ECO:0000256" key="8">
    <source>
        <dbReference type="ARBA" id="ARBA00023054"/>
    </source>
</evidence>
<feature type="compositionally biased region" description="Low complexity" evidence="12">
    <location>
        <begin position="1404"/>
        <end position="1413"/>
    </location>
</feature>
<feature type="compositionally biased region" description="Polar residues" evidence="12">
    <location>
        <begin position="1885"/>
        <end position="1898"/>
    </location>
</feature>
<evidence type="ECO:0000256" key="7">
    <source>
        <dbReference type="ARBA" id="ARBA00023043"/>
    </source>
</evidence>
<dbReference type="Pfam" id="PF00023">
    <property type="entry name" value="Ank"/>
    <property type="match status" value="2"/>
</dbReference>
<dbReference type="PANTHER" id="PTHR23206:SF5">
    <property type="entry name" value="ANKYRIN REPEAT AND KH DOMAIN-CONTAINING PROTEIN 1"/>
    <property type="match status" value="1"/>
</dbReference>
<feature type="region of interest" description="Disordered" evidence="12">
    <location>
        <begin position="1527"/>
        <end position="1563"/>
    </location>
</feature>
<dbReference type="Proteomes" id="UP000007754">
    <property type="component" value="Chromosome 13"/>
</dbReference>
<feature type="region of interest" description="Disordered" evidence="12">
    <location>
        <begin position="2293"/>
        <end position="2319"/>
    </location>
</feature>
<dbReference type="PROSITE" id="PS50297">
    <property type="entry name" value="ANK_REP_REGION"/>
    <property type="match status" value="20"/>
</dbReference>
<dbReference type="InterPro" id="IPR036612">
    <property type="entry name" value="KH_dom_type_1_sf"/>
</dbReference>
<feature type="repeat" description="ANK" evidence="9">
    <location>
        <begin position="173"/>
        <end position="205"/>
    </location>
</feature>
<dbReference type="CDD" id="cd22503">
    <property type="entry name" value="KH-I_ANKHD1"/>
    <property type="match status" value="1"/>
</dbReference>
<feature type="repeat" description="ANK" evidence="9">
    <location>
        <begin position="950"/>
        <end position="982"/>
    </location>
</feature>
<feature type="repeat" description="ANK" evidence="9">
    <location>
        <begin position="1017"/>
        <end position="1049"/>
    </location>
</feature>
<feature type="repeat" description="ANK" evidence="9">
    <location>
        <begin position="1187"/>
        <end position="1219"/>
    </location>
</feature>
<feature type="repeat" description="ANK" evidence="9">
    <location>
        <begin position="1220"/>
        <end position="1252"/>
    </location>
</feature>
<protein>
    <submittedName>
        <fullName evidence="14">Ankyrin repeat and KH domain containing 1</fullName>
    </submittedName>
</protein>
<dbReference type="InterPro" id="IPR051631">
    <property type="entry name" value="Ankyrin-KH/SAM_domain"/>
</dbReference>
<feature type="repeat" description="ANK" evidence="9">
    <location>
        <begin position="339"/>
        <end position="371"/>
    </location>
</feature>
<dbReference type="FunFam" id="1.25.40.20:FF:000055">
    <property type="entry name" value="ankyrin repeat domain-containing protein 17 isoform X2"/>
    <property type="match status" value="1"/>
</dbReference>
<feature type="repeat" description="ANK" evidence="9">
    <location>
        <begin position="239"/>
        <end position="271"/>
    </location>
</feature>
<dbReference type="Ensembl" id="ENSTGUT00000035206.1">
    <property type="protein sequence ID" value="ENSTGUP00000037676.1"/>
    <property type="gene ID" value="ENSTGUG00000001656.2"/>
</dbReference>
<dbReference type="FunFam" id="1.25.40.20:FF:000014">
    <property type="entry name" value="ankyrin repeat domain-containing protein 17 isoform X2"/>
    <property type="match status" value="1"/>
</dbReference>
<feature type="repeat" description="ANK" evidence="9">
    <location>
        <begin position="540"/>
        <end position="572"/>
    </location>
</feature>
<dbReference type="GO" id="GO:0003723">
    <property type="term" value="F:RNA binding"/>
    <property type="evidence" value="ECO:0007669"/>
    <property type="project" value="UniProtKB-UniRule"/>
</dbReference>
<evidence type="ECO:0000313" key="15">
    <source>
        <dbReference type="Proteomes" id="UP000007754"/>
    </source>
</evidence>
<feature type="region of interest" description="Disordered" evidence="12">
    <location>
        <begin position="1338"/>
        <end position="1413"/>
    </location>
</feature>
<feature type="compositionally biased region" description="Low complexity" evidence="12">
    <location>
        <begin position="904"/>
        <end position="917"/>
    </location>
</feature>
<feature type="compositionally biased region" description="Basic residues" evidence="12">
    <location>
        <begin position="1349"/>
        <end position="1359"/>
    </location>
</feature>
<feature type="compositionally biased region" description="Polar residues" evidence="12">
    <location>
        <begin position="2014"/>
        <end position="2023"/>
    </location>
</feature>
<feature type="compositionally biased region" description="Low complexity" evidence="12">
    <location>
        <begin position="1799"/>
        <end position="1810"/>
    </location>
</feature>
<reference evidence="14 15" key="1">
    <citation type="journal article" date="2010" name="Nature">
        <title>The genome of a songbird.</title>
        <authorList>
            <person name="Warren W.C."/>
            <person name="Clayton D.F."/>
            <person name="Ellegren H."/>
            <person name="Arnold A.P."/>
            <person name="Hillier L.W."/>
            <person name="Kunstner A."/>
            <person name="Searle S."/>
            <person name="White S."/>
            <person name="Vilella A.J."/>
            <person name="Fairley S."/>
            <person name="Heger A."/>
            <person name="Kong L."/>
            <person name="Ponting C.P."/>
            <person name="Jarvis E.D."/>
            <person name="Mello C.V."/>
            <person name="Minx P."/>
            <person name="Lovell P."/>
            <person name="Velho T.A."/>
            <person name="Ferris M."/>
            <person name="Balakrishnan C.N."/>
            <person name="Sinha S."/>
            <person name="Blatti C."/>
            <person name="London S.E."/>
            <person name="Li Y."/>
            <person name="Lin Y.C."/>
            <person name="George J."/>
            <person name="Sweedler J."/>
            <person name="Southey B."/>
            <person name="Gunaratne P."/>
            <person name="Watson M."/>
            <person name="Nam K."/>
            <person name="Backstrom N."/>
            <person name="Smeds L."/>
            <person name="Nabholz B."/>
            <person name="Itoh Y."/>
            <person name="Whitney O."/>
            <person name="Pfenning A.R."/>
            <person name="Howard J."/>
            <person name="Volker M."/>
            <person name="Skinner B.M."/>
            <person name="Griffin D.K."/>
            <person name="Ye L."/>
            <person name="McLaren W.M."/>
            <person name="Flicek P."/>
            <person name="Quesada V."/>
            <person name="Velasco G."/>
            <person name="Lopez-Otin C."/>
            <person name="Puente X.S."/>
            <person name="Olender T."/>
            <person name="Lancet D."/>
            <person name="Smit A.F."/>
            <person name="Hubley R."/>
            <person name="Konkel M.K."/>
            <person name="Walker J.A."/>
            <person name="Batzer M.A."/>
            <person name="Gu W."/>
            <person name="Pollock D.D."/>
            <person name="Chen L."/>
            <person name="Cheng Z."/>
            <person name="Eichler E.E."/>
            <person name="Stapley J."/>
            <person name="Slate J."/>
            <person name="Ekblom R."/>
            <person name="Birkhead T."/>
            <person name="Burke T."/>
            <person name="Burt D."/>
            <person name="Scharff C."/>
            <person name="Adam I."/>
            <person name="Richard H."/>
            <person name="Sultan M."/>
            <person name="Soldatov A."/>
            <person name="Lehrach H."/>
            <person name="Edwards S.V."/>
            <person name="Yang S.P."/>
            <person name="Li X."/>
            <person name="Graves T."/>
            <person name="Fulton L."/>
            <person name="Nelson J."/>
            <person name="Chinwalla A."/>
            <person name="Hou S."/>
            <person name="Mardis E.R."/>
            <person name="Wilson R.K."/>
        </authorList>
    </citation>
    <scope>NUCLEOTIDE SEQUENCE [LARGE SCALE GENOMIC DNA]</scope>
</reference>
<feature type="region of interest" description="Disordered" evidence="12">
    <location>
        <begin position="1988"/>
        <end position="2024"/>
    </location>
</feature>
<organism evidence="14 15">
    <name type="scientific">Taeniopygia guttata</name>
    <name type="common">Zebra finch</name>
    <name type="synonym">Poephila guttata</name>
    <dbReference type="NCBI Taxonomy" id="59729"/>
    <lineage>
        <taxon>Eukaryota</taxon>
        <taxon>Metazoa</taxon>
        <taxon>Chordata</taxon>
        <taxon>Craniata</taxon>
        <taxon>Vertebrata</taxon>
        <taxon>Euteleostomi</taxon>
        <taxon>Archelosauria</taxon>
        <taxon>Archosauria</taxon>
        <taxon>Dinosauria</taxon>
        <taxon>Saurischia</taxon>
        <taxon>Theropoda</taxon>
        <taxon>Coelurosauria</taxon>
        <taxon>Aves</taxon>
        <taxon>Neognathae</taxon>
        <taxon>Neoaves</taxon>
        <taxon>Telluraves</taxon>
        <taxon>Australaves</taxon>
        <taxon>Passeriformes</taxon>
        <taxon>Passeroidea</taxon>
        <taxon>Estrildidae</taxon>
        <taxon>Estrildinae</taxon>
        <taxon>Taeniopygia</taxon>
    </lineage>
</organism>
<accession>A0A674HT54</accession>
<evidence type="ECO:0000256" key="12">
    <source>
        <dbReference type="SAM" id="MobiDB-lite"/>
    </source>
</evidence>
<dbReference type="GO" id="GO:0045087">
    <property type="term" value="P:innate immune response"/>
    <property type="evidence" value="ECO:0007669"/>
    <property type="project" value="TreeGrafter"/>
</dbReference>
<evidence type="ECO:0000256" key="2">
    <source>
        <dbReference type="ARBA" id="ARBA00022490"/>
    </source>
</evidence>
<keyword evidence="7 9" id="KW-0040">ANK repeat</keyword>
<evidence type="ECO:0000256" key="6">
    <source>
        <dbReference type="ARBA" id="ARBA00022990"/>
    </source>
</evidence>
<dbReference type="InterPro" id="IPR047374">
    <property type="entry name" value="KH-I_ANKHD1"/>
</dbReference>
<keyword evidence="15" id="KW-1185">Reference proteome</keyword>
<feature type="region of interest" description="Disordered" evidence="12">
    <location>
        <begin position="1426"/>
        <end position="1453"/>
    </location>
</feature>
<feature type="repeat" description="ANK" evidence="9">
    <location>
        <begin position="206"/>
        <end position="238"/>
    </location>
</feature>
<dbReference type="FunFam" id="1.25.40.20:FF:000156">
    <property type="entry name" value="ankyrin repeat and KH domain-containing protein 1-like isoform X6"/>
    <property type="match status" value="1"/>
</dbReference>
<evidence type="ECO:0000256" key="11">
    <source>
        <dbReference type="SAM" id="Coils"/>
    </source>
</evidence>
<reference evidence="14" key="3">
    <citation type="submission" date="2025-09" db="UniProtKB">
        <authorList>
            <consortium name="Ensembl"/>
        </authorList>
    </citation>
    <scope>IDENTIFICATION</scope>
</reference>
<dbReference type="FunFam" id="1.25.40.20:FF:000068">
    <property type="entry name" value="ankyrin repeat domain-containing protein 17 isoform X5"/>
    <property type="match status" value="1"/>
</dbReference>
<comment type="subcellular location">
    <subcellularLocation>
        <location evidence="1">Cytoplasm</location>
    </subcellularLocation>
</comment>
<feature type="compositionally biased region" description="Low complexity" evidence="12">
    <location>
        <begin position="2209"/>
        <end position="2229"/>
    </location>
</feature>
<feature type="coiled-coil region" evidence="11">
    <location>
        <begin position="685"/>
        <end position="757"/>
    </location>
</feature>
<evidence type="ECO:0000259" key="13">
    <source>
        <dbReference type="SMART" id="SM00322"/>
    </source>
</evidence>
<keyword evidence="8 11" id="KW-0175">Coiled coil</keyword>
<dbReference type="PROSITE" id="PS50088">
    <property type="entry name" value="ANK_REPEAT"/>
    <property type="match status" value="20"/>
</dbReference>
<feature type="repeat" description="ANK" evidence="9">
    <location>
        <begin position="306"/>
        <end position="338"/>
    </location>
</feature>
<proteinExistence type="predicted"/>
<reference evidence="14" key="2">
    <citation type="submission" date="2025-08" db="UniProtKB">
        <authorList>
            <consortium name="Ensembl"/>
        </authorList>
    </citation>
    <scope>IDENTIFICATION</scope>
</reference>
<keyword evidence="2" id="KW-0963">Cytoplasm</keyword>
<feature type="compositionally biased region" description="Polar residues" evidence="12">
    <location>
        <begin position="2300"/>
        <end position="2314"/>
    </location>
</feature>
<dbReference type="FunFam" id="3.30.1370.10:FF:000029">
    <property type="entry name" value="ankyrin repeat and KH domain-containing protein 1 isoform X2"/>
    <property type="match status" value="1"/>
</dbReference>
<dbReference type="InterPro" id="IPR002110">
    <property type="entry name" value="Ankyrin_rpt"/>
</dbReference>
<feature type="compositionally biased region" description="Low complexity" evidence="12">
    <location>
        <begin position="1941"/>
        <end position="1958"/>
    </location>
</feature>
<feature type="compositionally biased region" description="Polar residues" evidence="12">
    <location>
        <begin position="1811"/>
        <end position="1834"/>
    </location>
</feature>
<feature type="repeat" description="ANK" evidence="9">
    <location>
        <begin position="436"/>
        <end position="460"/>
    </location>
</feature>
<feature type="region of interest" description="Disordered" evidence="12">
    <location>
        <begin position="2160"/>
        <end position="2184"/>
    </location>
</feature>
<evidence type="ECO:0000256" key="1">
    <source>
        <dbReference type="ARBA" id="ARBA00004496"/>
    </source>
</evidence>
<dbReference type="SUPFAM" id="SSF54791">
    <property type="entry name" value="Eukaryotic type KH-domain (KH-domain type I)"/>
    <property type="match status" value="1"/>
</dbReference>
<feature type="repeat" description="ANK" evidence="9">
    <location>
        <begin position="473"/>
        <end position="505"/>
    </location>
</feature>
<dbReference type="FunFam" id="1.25.40.20:FF:000012">
    <property type="entry name" value="ankyrin repeat domain-containing protein 17 isoform X1"/>
    <property type="match status" value="1"/>
</dbReference>
<dbReference type="FunFam" id="1.25.40.20:FF:000114">
    <property type="entry name" value="ankyrin repeat and KH domain-containing protein 1 isoform X2"/>
    <property type="match status" value="1"/>
</dbReference>
<dbReference type="FunFam" id="1.25.40.20:FF:000046">
    <property type="entry name" value="Ankyrin repeat and KH domain-containing protein 1"/>
    <property type="match status" value="1"/>
</dbReference>
<feature type="compositionally biased region" description="Polar residues" evidence="12">
    <location>
        <begin position="1551"/>
        <end position="1563"/>
    </location>
</feature>
<feature type="compositionally biased region" description="Basic and acidic residues" evidence="12">
    <location>
        <begin position="1360"/>
        <end position="1379"/>
    </location>
</feature>
<dbReference type="SMART" id="SM00248">
    <property type="entry name" value="ANK"/>
    <property type="match status" value="25"/>
</dbReference>
<feature type="region of interest" description="Disordered" evidence="12">
    <location>
        <begin position="1472"/>
        <end position="1512"/>
    </location>
</feature>
<evidence type="ECO:0000256" key="3">
    <source>
        <dbReference type="ARBA" id="ARBA00022553"/>
    </source>
</evidence>
<evidence type="ECO:0000256" key="10">
    <source>
        <dbReference type="PROSITE-ProRule" id="PRU00117"/>
    </source>
</evidence>
<dbReference type="Pfam" id="PF00013">
    <property type="entry name" value="KH_1"/>
    <property type="match status" value="1"/>
</dbReference>
<feature type="compositionally biased region" description="Polar residues" evidence="12">
    <location>
        <begin position="2175"/>
        <end position="2184"/>
    </location>
</feature>
<feature type="repeat" description="ANK" evidence="9">
    <location>
        <begin position="1085"/>
        <end position="1117"/>
    </location>
</feature>
<dbReference type="Gene3D" id="3.30.1370.10">
    <property type="entry name" value="K Homology domain, type 1"/>
    <property type="match status" value="1"/>
</dbReference>
<dbReference type="GO" id="GO:0005634">
    <property type="term" value="C:nucleus"/>
    <property type="evidence" value="ECO:0007669"/>
    <property type="project" value="UniProtKB-ARBA"/>
</dbReference>
<dbReference type="PANTHER" id="PTHR23206">
    <property type="entry name" value="MASK PROTEIN"/>
    <property type="match status" value="1"/>
</dbReference>
<feature type="repeat" description="ANK" evidence="9">
    <location>
        <begin position="1152"/>
        <end position="1184"/>
    </location>
</feature>
<feature type="compositionally biased region" description="Acidic residues" evidence="12">
    <location>
        <begin position="1380"/>
        <end position="1398"/>
    </location>
</feature>
<keyword evidence="5 10" id="KW-0694">RNA-binding</keyword>
<feature type="repeat" description="ANK" evidence="9">
    <location>
        <begin position="1119"/>
        <end position="1151"/>
    </location>
</feature>
<feature type="region of interest" description="Disordered" evidence="12">
    <location>
        <begin position="1882"/>
        <end position="1976"/>
    </location>
</feature>
<feature type="region of interest" description="Disordered" evidence="12">
    <location>
        <begin position="901"/>
        <end position="933"/>
    </location>
</feature>
<dbReference type="SUPFAM" id="SSF48403">
    <property type="entry name" value="Ankyrin repeat"/>
    <property type="match status" value="3"/>
</dbReference>